<protein>
    <submittedName>
        <fullName evidence="2">Uncharacterized protein</fullName>
    </submittedName>
</protein>
<reference evidence="2 3" key="1">
    <citation type="journal article" date="2021" name="bioRxiv">
        <title>Chromosome-scale and haplotype-resolved genome assembly of a tetraploid potato cultivar.</title>
        <authorList>
            <person name="Sun H."/>
            <person name="Jiao W.-B."/>
            <person name="Krause K."/>
            <person name="Campoy J.A."/>
            <person name="Goel M."/>
            <person name="Folz-Donahue K."/>
            <person name="Kukat C."/>
            <person name="Huettel B."/>
            <person name="Schneeberger K."/>
        </authorList>
    </citation>
    <scope>NUCLEOTIDE SEQUENCE [LARGE SCALE GENOMIC DNA]</scope>
    <source>
        <strain evidence="2">SolTubOtavaFocal</strain>
        <tissue evidence="2">Leaves</tissue>
    </source>
</reference>
<dbReference type="EMBL" id="JAIVGD010000003">
    <property type="protein sequence ID" value="KAH0776760.1"/>
    <property type="molecule type" value="Genomic_DNA"/>
</dbReference>
<sequence length="134" mass="14444">MASQPMILMGRVGPSTIVRDDMPSLGGSPIRGAGQLDLHSSLGASFWPCSWRSSFPRVSTHEDAERNRKRARHLVPTKSALNEGRGGHSQALQHTRGNSSIREVVVHQPTLAGPVASELGHYARYYSGGDTANT</sequence>
<keyword evidence="3" id="KW-1185">Reference proteome</keyword>
<evidence type="ECO:0000313" key="3">
    <source>
        <dbReference type="Proteomes" id="UP000826656"/>
    </source>
</evidence>
<proteinExistence type="predicted"/>
<evidence type="ECO:0000313" key="2">
    <source>
        <dbReference type="EMBL" id="KAH0776760.1"/>
    </source>
</evidence>
<accession>A0ABQ7W9R2</accession>
<name>A0ABQ7W9R2_SOLTU</name>
<feature type="region of interest" description="Disordered" evidence="1">
    <location>
        <begin position="57"/>
        <end position="98"/>
    </location>
</feature>
<organism evidence="2 3">
    <name type="scientific">Solanum tuberosum</name>
    <name type="common">Potato</name>
    <dbReference type="NCBI Taxonomy" id="4113"/>
    <lineage>
        <taxon>Eukaryota</taxon>
        <taxon>Viridiplantae</taxon>
        <taxon>Streptophyta</taxon>
        <taxon>Embryophyta</taxon>
        <taxon>Tracheophyta</taxon>
        <taxon>Spermatophyta</taxon>
        <taxon>Magnoliopsida</taxon>
        <taxon>eudicotyledons</taxon>
        <taxon>Gunneridae</taxon>
        <taxon>Pentapetalae</taxon>
        <taxon>asterids</taxon>
        <taxon>lamiids</taxon>
        <taxon>Solanales</taxon>
        <taxon>Solanaceae</taxon>
        <taxon>Solanoideae</taxon>
        <taxon>Solaneae</taxon>
        <taxon>Solanum</taxon>
    </lineage>
</organism>
<evidence type="ECO:0000256" key="1">
    <source>
        <dbReference type="SAM" id="MobiDB-lite"/>
    </source>
</evidence>
<gene>
    <name evidence="2" type="ORF">KY290_008171</name>
</gene>
<dbReference type="Proteomes" id="UP000826656">
    <property type="component" value="Unassembled WGS sequence"/>
</dbReference>
<comment type="caution">
    <text evidence="2">The sequence shown here is derived from an EMBL/GenBank/DDBJ whole genome shotgun (WGS) entry which is preliminary data.</text>
</comment>